<evidence type="ECO:0000313" key="2">
    <source>
        <dbReference type="EMBL" id="MBF4632086.1"/>
    </source>
</evidence>
<dbReference type="EMBL" id="JADKRP010000003">
    <property type="protein sequence ID" value="MBF4632086.1"/>
    <property type="molecule type" value="Genomic_DNA"/>
</dbReference>
<keyword evidence="3" id="KW-1185">Reference proteome</keyword>
<comment type="caution">
    <text evidence="2">The sequence shown here is derived from an EMBL/GenBank/DDBJ whole genome shotgun (WGS) entry which is preliminary data.</text>
</comment>
<evidence type="ECO:0008006" key="4">
    <source>
        <dbReference type="Google" id="ProtNLM"/>
    </source>
</evidence>
<dbReference type="Gene3D" id="2.60.40.2700">
    <property type="match status" value="2"/>
</dbReference>
<gene>
    <name evidence="2" type="ORF">ITJ42_12765</name>
</gene>
<evidence type="ECO:0000256" key="1">
    <source>
        <dbReference type="SAM" id="SignalP"/>
    </source>
</evidence>
<proteinExistence type="predicted"/>
<reference evidence="2 3" key="1">
    <citation type="submission" date="2020-10" db="EMBL/GenBank/DDBJ databases">
        <title>Draft genome sequences of plant-associated actinobacteria.</title>
        <authorList>
            <person name="Tarlachkov S.V."/>
            <person name="Starodumova I.P."/>
            <person name="Dorofeeva L.V."/>
            <person name="Prisyazhnaya N.V."/>
            <person name="Roubtsova T.V."/>
            <person name="Chizhov V.N."/>
            <person name="Nadler S.A."/>
            <person name="Subbotin S.A."/>
            <person name="Evtushenko L.I."/>
        </authorList>
    </citation>
    <scope>NUCLEOTIDE SEQUENCE [LARGE SCALE GENOMIC DNA]</scope>
    <source>
        <strain evidence="2 3">VKM Ac-2886</strain>
    </source>
</reference>
<feature type="signal peptide" evidence="1">
    <location>
        <begin position="1"/>
        <end position="33"/>
    </location>
</feature>
<sequence>MIPSARSRPSPLLALTLALAVGASLAGATPATAASGAPLPLPPAVAGAQLPAPDVVAGGEVTDVPAIEVHVSVDVGGLDLRSPRFEYLLDGAGSWRTAYSGPLDSAVIRIAAPAGPHAIAFRAAGVVDGTPVVGAASASVAVRSLGYPTPYSPVVTVDGPRITVSWDVRAALAGWPKERSVAWSFDSGVETVADAVGSTTFEPGYDRTVQLSFRFGGNVDIARHVLLGITTSSAPGSVALTSAPGPAILGHAAIGTTLTVRTGVWRPAQVTLAYRWERDGVAIPGETGPAYRVGPEDAGARITVVVRGSAPGRISVERTSAATPRVGPWALTPGTPVVGGIAAVGRELTARPGSWRPAPVTLSYRWLRDGATIPGANGDRYTVTVGDRGHVIAVAVTGAKPLYPDAVRVSAGRRIG</sequence>
<accession>A0A8I0VC37</accession>
<protein>
    <recommendedName>
        <fullName evidence="4">Ig-like domain-containing protein</fullName>
    </recommendedName>
</protein>
<dbReference type="RefSeq" id="WP_194675764.1">
    <property type="nucleotide sequence ID" value="NZ_JADKRP010000003.1"/>
</dbReference>
<keyword evidence="1" id="KW-0732">Signal</keyword>
<dbReference type="AlphaFoldDB" id="A0A8I0VC37"/>
<dbReference type="Proteomes" id="UP000634579">
    <property type="component" value="Unassembled WGS sequence"/>
</dbReference>
<evidence type="ECO:0000313" key="3">
    <source>
        <dbReference type="Proteomes" id="UP000634579"/>
    </source>
</evidence>
<organism evidence="2 3">
    <name type="scientific">Clavibacter phaseoli</name>
    <dbReference type="NCBI Taxonomy" id="1734031"/>
    <lineage>
        <taxon>Bacteria</taxon>
        <taxon>Bacillati</taxon>
        <taxon>Actinomycetota</taxon>
        <taxon>Actinomycetes</taxon>
        <taxon>Micrococcales</taxon>
        <taxon>Microbacteriaceae</taxon>
        <taxon>Clavibacter</taxon>
    </lineage>
</organism>
<feature type="chain" id="PRO_5034818959" description="Ig-like domain-containing protein" evidence="1">
    <location>
        <begin position="34"/>
        <end position="416"/>
    </location>
</feature>
<name>A0A8I0VC37_9MICO</name>